<accession>A0A8K0MWB1</accession>
<evidence type="ECO:0000256" key="10">
    <source>
        <dbReference type="ARBA" id="ARBA00022777"/>
    </source>
</evidence>
<comment type="subcellular location">
    <subcellularLocation>
        <location evidence="1">Cell membrane</location>
        <topology evidence="1">Single-pass membrane protein</topology>
    </subcellularLocation>
    <subcellularLocation>
        <location evidence="2">Membrane</location>
        <topology evidence="2">Single-pass type I membrane protein</topology>
    </subcellularLocation>
</comment>
<dbReference type="InterPro" id="IPR003591">
    <property type="entry name" value="Leu-rich_rpt_typical-subtyp"/>
</dbReference>
<dbReference type="Proteomes" id="UP000797356">
    <property type="component" value="Chromosome 2"/>
</dbReference>
<dbReference type="Pfam" id="PF13855">
    <property type="entry name" value="LRR_8"/>
    <property type="match status" value="1"/>
</dbReference>
<dbReference type="InterPro" id="IPR001611">
    <property type="entry name" value="Leu-rich_rpt"/>
</dbReference>
<dbReference type="FunFam" id="3.80.10.10:FF:000077">
    <property type="entry name" value="LRR receptor-like serine/threonine-protein kinase ERL1"/>
    <property type="match status" value="1"/>
</dbReference>
<dbReference type="PROSITE" id="PS00107">
    <property type="entry name" value="PROTEIN_KINASE_ATP"/>
    <property type="match status" value="1"/>
</dbReference>
<reference evidence="20" key="1">
    <citation type="journal article" date="2017" name="Gigascience">
        <title>The genome draft of coconut (Cocos nucifera).</title>
        <authorList>
            <person name="Xiao Y."/>
            <person name="Xu P."/>
            <person name="Fan H."/>
            <person name="Baudouin L."/>
            <person name="Xia W."/>
            <person name="Bocs S."/>
            <person name="Xu J."/>
            <person name="Li Q."/>
            <person name="Guo A."/>
            <person name="Zhou L."/>
            <person name="Li J."/>
            <person name="Wu Y."/>
            <person name="Ma Z."/>
            <person name="Armero A."/>
            <person name="Issali A.E."/>
            <person name="Liu N."/>
            <person name="Peng M."/>
            <person name="Yang Y."/>
        </authorList>
    </citation>
    <scope>NUCLEOTIDE SEQUENCE</scope>
    <source>
        <tissue evidence="20">Spear leaf of Hainan Tall coconut</tissue>
    </source>
</reference>
<dbReference type="FunFam" id="3.80.10.10:FF:000221">
    <property type="entry name" value="Leucine-rich repeat receptor-like protein kinase PXL1"/>
    <property type="match status" value="1"/>
</dbReference>
<evidence type="ECO:0000256" key="4">
    <source>
        <dbReference type="ARBA" id="ARBA00022614"/>
    </source>
</evidence>
<dbReference type="Gene3D" id="1.10.510.10">
    <property type="entry name" value="Transferase(Phosphotransferase) domain 1"/>
    <property type="match status" value="1"/>
</dbReference>
<dbReference type="InterPro" id="IPR008271">
    <property type="entry name" value="Ser/Thr_kinase_AS"/>
</dbReference>
<evidence type="ECO:0000256" key="16">
    <source>
        <dbReference type="PROSITE-ProRule" id="PRU10141"/>
    </source>
</evidence>
<dbReference type="PANTHER" id="PTHR48056:SF29">
    <property type="entry name" value="RECEPTOR-LIKE PROTEIN KINASE HSL1"/>
    <property type="match status" value="1"/>
</dbReference>
<dbReference type="Gene3D" id="3.80.10.10">
    <property type="entry name" value="Ribonuclease Inhibitor"/>
    <property type="match status" value="4"/>
</dbReference>
<evidence type="ECO:0000256" key="13">
    <source>
        <dbReference type="ARBA" id="ARBA00023136"/>
    </source>
</evidence>
<dbReference type="GO" id="GO:0033612">
    <property type="term" value="F:receptor serine/threonine kinase binding"/>
    <property type="evidence" value="ECO:0007669"/>
    <property type="project" value="TreeGrafter"/>
</dbReference>
<keyword evidence="4" id="KW-0433">Leucine-rich repeat</keyword>
<evidence type="ECO:0000256" key="15">
    <source>
        <dbReference type="ARBA" id="ARBA00023180"/>
    </source>
</evidence>
<dbReference type="GO" id="GO:0005524">
    <property type="term" value="F:ATP binding"/>
    <property type="evidence" value="ECO:0007669"/>
    <property type="project" value="UniProtKB-UniRule"/>
</dbReference>
<dbReference type="SMART" id="SM00220">
    <property type="entry name" value="S_TKc"/>
    <property type="match status" value="1"/>
</dbReference>
<feature type="chain" id="PRO_5035469341" evidence="18">
    <location>
        <begin position="39"/>
        <end position="1036"/>
    </location>
</feature>
<name>A0A8K0MWB1_COCNU</name>
<keyword evidence="12 17" id="KW-1133">Transmembrane helix</keyword>
<feature type="signal peptide" evidence="18">
    <location>
        <begin position="1"/>
        <end position="38"/>
    </location>
</feature>
<dbReference type="GO" id="GO:0005886">
    <property type="term" value="C:plasma membrane"/>
    <property type="evidence" value="ECO:0007669"/>
    <property type="project" value="UniProtKB-SubCell"/>
</dbReference>
<dbReference type="CDD" id="cd14066">
    <property type="entry name" value="STKc_IRAK"/>
    <property type="match status" value="1"/>
</dbReference>
<evidence type="ECO:0000256" key="8">
    <source>
        <dbReference type="ARBA" id="ARBA00022737"/>
    </source>
</evidence>
<keyword evidence="5" id="KW-0808">Transferase</keyword>
<dbReference type="InterPro" id="IPR000719">
    <property type="entry name" value="Prot_kinase_dom"/>
</dbReference>
<organism evidence="20 21">
    <name type="scientific">Cocos nucifera</name>
    <name type="common">Coconut palm</name>
    <dbReference type="NCBI Taxonomy" id="13894"/>
    <lineage>
        <taxon>Eukaryota</taxon>
        <taxon>Viridiplantae</taxon>
        <taxon>Streptophyta</taxon>
        <taxon>Embryophyta</taxon>
        <taxon>Tracheophyta</taxon>
        <taxon>Spermatophyta</taxon>
        <taxon>Magnoliopsida</taxon>
        <taxon>Liliopsida</taxon>
        <taxon>Arecaceae</taxon>
        <taxon>Arecoideae</taxon>
        <taxon>Cocoseae</taxon>
        <taxon>Attaleinae</taxon>
        <taxon>Cocos</taxon>
    </lineage>
</organism>
<dbReference type="OrthoDB" id="676979at2759"/>
<evidence type="ECO:0000313" key="21">
    <source>
        <dbReference type="Proteomes" id="UP000797356"/>
    </source>
</evidence>
<evidence type="ECO:0000259" key="19">
    <source>
        <dbReference type="PROSITE" id="PS50011"/>
    </source>
</evidence>
<dbReference type="Pfam" id="PF00560">
    <property type="entry name" value="LRR_1"/>
    <property type="match status" value="5"/>
</dbReference>
<feature type="domain" description="Protein kinase" evidence="19">
    <location>
        <begin position="704"/>
        <end position="1003"/>
    </location>
</feature>
<comment type="caution">
    <text evidence="20">The sequence shown here is derived from an EMBL/GenBank/DDBJ whole genome shotgun (WGS) entry which is preliminary data.</text>
</comment>
<keyword evidence="21" id="KW-1185">Reference proteome</keyword>
<dbReference type="EMBL" id="CM017873">
    <property type="protein sequence ID" value="KAG1330198.1"/>
    <property type="molecule type" value="Genomic_DNA"/>
</dbReference>
<keyword evidence="10 20" id="KW-0418">Kinase</keyword>
<evidence type="ECO:0000313" key="20">
    <source>
        <dbReference type="EMBL" id="KAG1330198.1"/>
    </source>
</evidence>
<keyword evidence="14 20" id="KW-0675">Receptor</keyword>
<dbReference type="InterPro" id="IPR017441">
    <property type="entry name" value="Protein_kinase_ATP_BS"/>
</dbReference>
<keyword evidence="15" id="KW-0325">Glycoprotein</keyword>
<dbReference type="FunFam" id="3.80.10.10:FF:000642">
    <property type="entry name" value="Leucine-rich receptor-like protein kinase family protein"/>
    <property type="match status" value="1"/>
</dbReference>
<feature type="binding site" evidence="16">
    <location>
        <position position="735"/>
    </location>
    <ligand>
        <name>ATP</name>
        <dbReference type="ChEBI" id="CHEBI:30616"/>
    </ligand>
</feature>
<sequence length="1036" mass="113858">MAPKSKSPSIQAFPSNIPPIISLLTLLLSSSLLPRSTSQITSQEDEKQTLLNIKAGWGNPSALGSWSNSGARDHCNWAGILCTDGSVTKISLPAQNITGPIPPAICDLKNLSTLELSDNDLSGPFPITLYNCSNLECLDISKNHFVGEIPADIYRMSSRLTYLILSYNNFTGEIPLSMGRLASIRSLQLDNNLFNRSFPAELGNLSALETLALAWNPFIPARLPPEFGKLTKLSFLWMTRTNIFGEIPESFGDLVELEQLDLAWNSLNGTIPGWIWKLEKLKNLYLYTNKFSGEVSGTIRAFSLVQIDISMNQLTGSIPEDIGKLKNLSILFMYDNRLSGEIPASIGLLPNLRDIRLFRNNLTGVLPPELGKHSPLWNFEVQWNSISGKLPEYLCAGKALISLIVFDNNFTGEVPASLGDCSPLENIQLYGNAFSGDFPAGIWSVGNLTTVLIHDNILSGTLPDELPWNLSRLEMENNRFSGKIPSTANNLAVFKASNNLFSGEIPGTLAGISRLQMLTLGGNRISGSIPPAVSAWTSLNVLNLSDNRLSGEIPAALGSLPVLTSLDLSGNQLSGEIPQAIGKLTFNFLNLSSNQLSGEIPASLQNQAYERSFLANPGLCSSSNSIKDLRTCGYRSKGSDKLSKGLLVLFLVLGAAFLLAVVVIGYSMVREHRRRRMDGDDLDSWKLTSFHALDFTEHSIVPGLTESNSIGSGGSGRVYRVVLRDRAEEIVAVKKIWNNRKLDAKLEKEFQAEVEILGSIRHANIVKLLCCISNDDSKLLVYEYMENGSLDQWLHRLQRTEDGRERSNPLDWPTRLGIAIGAARGLCYMHHDCFPPIVHRDVKSSNILLDAEFGAKIADFGLARMLAKGGEPESVSVIAGSFGYMAPECGHLRKVNQKVDVFSFGVVLLELVTGRGANDGGGDECLAEWAWRYYQQGGGLIYIIDEDIRDPLLYLDEMEVVFRLGLFCTAKVPSSRPSMREVLQVLAKCDKRVGPQNMLHGQFDAALLLQTKKGCRQKSRSDASEREDHNYLADLV</sequence>
<evidence type="ECO:0000256" key="1">
    <source>
        <dbReference type="ARBA" id="ARBA00004162"/>
    </source>
</evidence>
<dbReference type="InterPro" id="IPR013210">
    <property type="entry name" value="LRR_N_plant-typ"/>
</dbReference>
<evidence type="ECO:0000256" key="7">
    <source>
        <dbReference type="ARBA" id="ARBA00022729"/>
    </source>
</evidence>
<comment type="similarity">
    <text evidence="3">Belongs to the protein kinase superfamily. Ser/Thr protein kinase family.</text>
</comment>
<gene>
    <name evidence="20" type="ORF">COCNU_02G001660</name>
</gene>
<evidence type="ECO:0000256" key="18">
    <source>
        <dbReference type="SAM" id="SignalP"/>
    </source>
</evidence>
<dbReference type="AlphaFoldDB" id="A0A8K0MWB1"/>
<dbReference type="Pfam" id="PF08263">
    <property type="entry name" value="LRRNT_2"/>
    <property type="match status" value="1"/>
</dbReference>
<keyword evidence="11 16" id="KW-0067">ATP-binding</keyword>
<keyword evidence="7 18" id="KW-0732">Signal</keyword>
<evidence type="ECO:0000256" key="6">
    <source>
        <dbReference type="ARBA" id="ARBA00022692"/>
    </source>
</evidence>
<evidence type="ECO:0000256" key="5">
    <source>
        <dbReference type="ARBA" id="ARBA00022679"/>
    </source>
</evidence>
<reference evidence="20" key="2">
    <citation type="submission" date="2019-07" db="EMBL/GenBank/DDBJ databases">
        <authorList>
            <person name="Yang Y."/>
            <person name="Bocs S."/>
            <person name="Baudouin L."/>
        </authorList>
    </citation>
    <scope>NUCLEOTIDE SEQUENCE</scope>
    <source>
        <tissue evidence="20">Spear leaf of Hainan Tall coconut</tissue>
    </source>
</reference>
<keyword evidence="8" id="KW-0677">Repeat</keyword>
<evidence type="ECO:0000256" key="9">
    <source>
        <dbReference type="ARBA" id="ARBA00022741"/>
    </source>
</evidence>
<keyword evidence="6 17" id="KW-0812">Transmembrane</keyword>
<dbReference type="FunFam" id="3.80.10.10:FF:000041">
    <property type="entry name" value="LRR receptor-like serine/threonine-protein kinase ERECTA"/>
    <property type="match status" value="1"/>
</dbReference>
<feature type="transmembrane region" description="Helical" evidence="17">
    <location>
        <begin position="646"/>
        <end position="669"/>
    </location>
</feature>
<dbReference type="SMART" id="SM00369">
    <property type="entry name" value="LRR_TYP"/>
    <property type="match status" value="5"/>
</dbReference>
<protein>
    <submittedName>
        <fullName evidence="20">Receptor-like protein kinase HSL1</fullName>
    </submittedName>
</protein>
<dbReference type="GO" id="GO:0004672">
    <property type="term" value="F:protein kinase activity"/>
    <property type="evidence" value="ECO:0007669"/>
    <property type="project" value="InterPro"/>
</dbReference>
<proteinExistence type="inferred from homology"/>
<dbReference type="Gene3D" id="3.30.200.20">
    <property type="entry name" value="Phosphorylase Kinase, domain 1"/>
    <property type="match status" value="1"/>
</dbReference>
<dbReference type="PROSITE" id="PS50011">
    <property type="entry name" value="PROTEIN_KINASE_DOM"/>
    <property type="match status" value="1"/>
</dbReference>
<keyword evidence="13 17" id="KW-0472">Membrane</keyword>
<dbReference type="InterPro" id="IPR050647">
    <property type="entry name" value="Plant_LRR-RLKs"/>
</dbReference>
<evidence type="ECO:0000256" key="14">
    <source>
        <dbReference type="ARBA" id="ARBA00023170"/>
    </source>
</evidence>
<evidence type="ECO:0000256" key="11">
    <source>
        <dbReference type="ARBA" id="ARBA00022840"/>
    </source>
</evidence>
<dbReference type="FunFam" id="1.10.510.10:FF:000714">
    <property type="entry name" value="Kinase family with leucine-rich repeat domain-containing protein"/>
    <property type="match status" value="1"/>
</dbReference>
<dbReference type="InterPro" id="IPR011009">
    <property type="entry name" value="Kinase-like_dom_sf"/>
</dbReference>
<dbReference type="PANTHER" id="PTHR48056">
    <property type="entry name" value="LRR RECEPTOR-LIKE SERINE/THREONINE-PROTEIN KINASE-RELATED"/>
    <property type="match status" value="1"/>
</dbReference>
<evidence type="ECO:0000256" key="12">
    <source>
        <dbReference type="ARBA" id="ARBA00022989"/>
    </source>
</evidence>
<dbReference type="SUPFAM" id="SSF52047">
    <property type="entry name" value="RNI-like"/>
    <property type="match status" value="1"/>
</dbReference>
<dbReference type="SUPFAM" id="SSF52058">
    <property type="entry name" value="L domain-like"/>
    <property type="match status" value="1"/>
</dbReference>
<keyword evidence="9 16" id="KW-0547">Nucleotide-binding</keyword>
<dbReference type="InterPro" id="IPR032675">
    <property type="entry name" value="LRR_dom_sf"/>
</dbReference>
<evidence type="ECO:0000256" key="3">
    <source>
        <dbReference type="ARBA" id="ARBA00008684"/>
    </source>
</evidence>
<evidence type="ECO:0000256" key="17">
    <source>
        <dbReference type="SAM" id="Phobius"/>
    </source>
</evidence>
<evidence type="ECO:0000256" key="2">
    <source>
        <dbReference type="ARBA" id="ARBA00004479"/>
    </source>
</evidence>
<dbReference type="Pfam" id="PF00069">
    <property type="entry name" value="Pkinase"/>
    <property type="match status" value="1"/>
</dbReference>
<dbReference type="PROSITE" id="PS00108">
    <property type="entry name" value="PROTEIN_KINASE_ST"/>
    <property type="match status" value="1"/>
</dbReference>
<dbReference type="SUPFAM" id="SSF56112">
    <property type="entry name" value="Protein kinase-like (PK-like)"/>
    <property type="match status" value="1"/>
</dbReference>
<dbReference type="FunFam" id="3.30.200.20:FF:000512">
    <property type="entry name" value="Receptor-like protein kinase HSL1"/>
    <property type="match status" value="1"/>
</dbReference>